<dbReference type="AlphaFoldDB" id="A0A842HXQ8"/>
<evidence type="ECO:0000313" key="2">
    <source>
        <dbReference type="EMBL" id="MBC2776720.1"/>
    </source>
</evidence>
<keyword evidence="1" id="KW-0732">Signal</keyword>
<organism evidence="2 3">
    <name type="scientific">Parasphingopyxis marina</name>
    <dbReference type="NCBI Taxonomy" id="2761622"/>
    <lineage>
        <taxon>Bacteria</taxon>
        <taxon>Pseudomonadati</taxon>
        <taxon>Pseudomonadota</taxon>
        <taxon>Alphaproteobacteria</taxon>
        <taxon>Sphingomonadales</taxon>
        <taxon>Sphingomonadaceae</taxon>
        <taxon>Parasphingopyxis</taxon>
    </lineage>
</organism>
<feature type="chain" id="PRO_5032616417" description="DUF2268 domain-containing protein" evidence="1">
    <location>
        <begin position="22"/>
        <end position="329"/>
    </location>
</feature>
<evidence type="ECO:0000313" key="3">
    <source>
        <dbReference type="Proteomes" id="UP000564378"/>
    </source>
</evidence>
<reference evidence="2 3" key="1">
    <citation type="submission" date="2020-08" db="EMBL/GenBank/DDBJ databases">
        <title>Draft genome sequence of Parasphingopyxis sp. GrpM-11.</title>
        <authorList>
            <person name="Oh J."/>
            <person name="Roh D.-H."/>
        </authorList>
    </citation>
    <scope>NUCLEOTIDE SEQUENCE [LARGE SCALE GENOMIC DNA]</scope>
    <source>
        <strain evidence="2 3">GrpM-11</strain>
    </source>
</reference>
<evidence type="ECO:0000256" key="1">
    <source>
        <dbReference type="SAM" id="SignalP"/>
    </source>
</evidence>
<keyword evidence="3" id="KW-1185">Reference proteome</keyword>
<dbReference type="RefSeq" id="WP_185799981.1">
    <property type="nucleotide sequence ID" value="NZ_JACJVJ010000001.1"/>
</dbReference>
<proteinExistence type="predicted"/>
<dbReference type="Proteomes" id="UP000564378">
    <property type="component" value="Unassembled WGS sequence"/>
</dbReference>
<comment type="caution">
    <text evidence="2">The sequence shown here is derived from an EMBL/GenBank/DDBJ whole genome shotgun (WGS) entry which is preliminary data.</text>
</comment>
<evidence type="ECO:0008006" key="4">
    <source>
        <dbReference type="Google" id="ProtNLM"/>
    </source>
</evidence>
<accession>A0A842HXQ8</accession>
<sequence>MSKRQLSVAIALLLSVQPVAAQDPLDAVIDTGDARRFAAVFLENEGSPTTEHIQQAYLDEAGEGLRLMQTTRFGTAQALADAIAASPAIYRDTVERCLPIAESMEPSLQAIYLAIAGLFPGQSLPRVEVVIGAGSAAGIAAPEVQVIGLETLCASSPTDAEVREALRYFFAHETIHSFQPSLTANTLGPDPLLSLSLHEGIADLVARIILGRSPNASRDAWADARRAELFAQFDEDRETLRQSVGDGETITTLSDDARAALQRWHFNHGRVPDEWQSDLGYWIGREIALAYVERSSDRRQAIHDLVQGIDPLIELETSVLFEAIHEGER</sequence>
<name>A0A842HXQ8_9SPHN</name>
<protein>
    <recommendedName>
        <fullName evidence="4">DUF2268 domain-containing protein</fullName>
    </recommendedName>
</protein>
<gene>
    <name evidence="2" type="ORF">H6P80_03715</name>
</gene>
<dbReference type="EMBL" id="JACJVJ010000001">
    <property type="protein sequence ID" value="MBC2776720.1"/>
    <property type="molecule type" value="Genomic_DNA"/>
</dbReference>
<feature type="signal peptide" evidence="1">
    <location>
        <begin position="1"/>
        <end position="21"/>
    </location>
</feature>